<dbReference type="EMBL" id="JAPDDP010000016">
    <property type="protein sequence ID" value="MDA0180856.1"/>
    <property type="molecule type" value="Genomic_DNA"/>
</dbReference>
<evidence type="ECO:0000313" key="8">
    <source>
        <dbReference type="EMBL" id="MDA0180856.1"/>
    </source>
</evidence>
<dbReference type="NCBIfam" id="TIGR02937">
    <property type="entry name" value="sigma70-ECF"/>
    <property type="match status" value="1"/>
</dbReference>
<dbReference type="GO" id="GO:0006352">
    <property type="term" value="P:DNA-templated transcription initiation"/>
    <property type="evidence" value="ECO:0007669"/>
    <property type="project" value="InterPro"/>
</dbReference>
<evidence type="ECO:0000256" key="4">
    <source>
        <dbReference type="ARBA" id="ARBA00023125"/>
    </source>
</evidence>
<dbReference type="InterPro" id="IPR007627">
    <property type="entry name" value="RNA_pol_sigma70_r2"/>
</dbReference>
<comment type="caution">
    <text evidence="8">The sequence shown here is derived from an EMBL/GenBank/DDBJ whole genome shotgun (WGS) entry which is preliminary data.</text>
</comment>
<dbReference type="RefSeq" id="WP_270025165.1">
    <property type="nucleotide sequence ID" value="NZ_JAPDDP010000016.1"/>
</dbReference>
<evidence type="ECO:0000256" key="1">
    <source>
        <dbReference type="ARBA" id="ARBA00010641"/>
    </source>
</evidence>
<protein>
    <submittedName>
        <fullName evidence="8">Sigma-70 family RNA polymerase sigma factor</fullName>
    </submittedName>
</protein>
<evidence type="ECO:0000256" key="3">
    <source>
        <dbReference type="ARBA" id="ARBA00023082"/>
    </source>
</evidence>
<dbReference type="InterPro" id="IPR036388">
    <property type="entry name" value="WH-like_DNA-bd_sf"/>
</dbReference>
<keyword evidence="4" id="KW-0238">DNA-binding</keyword>
<dbReference type="InterPro" id="IPR013249">
    <property type="entry name" value="RNA_pol_sigma70_r4_t2"/>
</dbReference>
<keyword evidence="3" id="KW-0731">Sigma factor</keyword>
<keyword evidence="9" id="KW-1185">Reference proteome</keyword>
<dbReference type="PANTHER" id="PTHR43133">
    <property type="entry name" value="RNA POLYMERASE ECF-TYPE SIGMA FACTO"/>
    <property type="match status" value="1"/>
</dbReference>
<keyword evidence="5" id="KW-0804">Transcription</keyword>
<dbReference type="GO" id="GO:0003677">
    <property type="term" value="F:DNA binding"/>
    <property type="evidence" value="ECO:0007669"/>
    <property type="project" value="UniProtKB-KW"/>
</dbReference>
<dbReference type="SUPFAM" id="SSF88946">
    <property type="entry name" value="Sigma2 domain of RNA polymerase sigma factors"/>
    <property type="match status" value="1"/>
</dbReference>
<evidence type="ECO:0000256" key="2">
    <source>
        <dbReference type="ARBA" id="ARBA00023015"/>
    </source>
</evidence>
<feature type="domain" description="RNA polymerase sigma factor 70 region 4 type 2" evidence="7">
    <location>
        <begin position="128"/>
        <end position="179"/>
    </location>
</feature>
<accession>A0A9X3N7D8</accession>
<sequence>MDTEDPRTDEALLAATASDPEAFAVFYRRHLRAVLAFLVHRTGRPDLASDLAAETFAGALQSLSRFEPTGSARGWLFAIASNKLSDSARRGAVVDRSRRALGMPVRAVTDPELERAEELIDAQRMAGDLDALLAELPDEQRAALQARIVEERDYRELAAEWNCSEAVVRQRVARGLSALRRRLGVVA</sequence>
<dbReference type="SUPFAM" id="SSF88659">
    <property type="entry name" value="Sigma3 and sigma4 domains of RNA polymerase sigma factors"/>
    <property type="match status" value="1"/>
</dbReference>
<organism evidence="8 9">
    <name type="scientific">Solirubrobacter phytolaccae</name>
    <dbReference type="NCBI Taxonomy" id="1404360"/>
    <lineage>
        <taxon>Bacteria</taxon>
        <taxon>Bacillati</taxon>
        <taxon>Actinomycetota</taxon>
        <taxon>Thermoleophilia</taxon>
        <taxon>Solirubrobacterales</taxon>
        <taxon>Solirubrobacteraceae</taxon>
        <taxon>Solirubrobacter</taxon>
    </lineage>
</organism>
<comment type="similarity">
    <text evidence="1">Belongs to the sigma-70 factor family. ECF subfamily.</text>
</comment>
<dbReference type="Pfam" id="PF08281">
    <property type="entry name" value="Sigma70_r4_2"/>
    <property type="match status" value="1"/>
</dbReference>
<dbReference type="Pfam" id="PF04542">
    <property type="entry name" value="Sigma70_r2"/>
    <property type="match status" value="1"/>
</dbReference>
<evidence type="ECO:0000259" key="6">
    <source>
        <dbReference type="Pfam" id="PF04542"/>
    </source>
</evidence>
<dbReference type="Gene3D" id="1.10.1740.10">
    <property type="match status" value="1"/>
</dbReference>
<reference evidence="8" key="1">
    <citation type="submission" date="2022-10" db="EMBL/GenBank/DDBJ databases">
        <title>The WGS of Solirubrobacter phytolaccae KCTC 29190.</title>
        <authorList>
            <person name="Jiang Z."/>
        </authorList>
    </citation>
    <scope>NUCLEOTIDE SEQUENCE</scope>
    <source>
        <strain evidence="8">KCTC 29190</strain>
    </source>
</reference>
<feature type="domain" description="RNA polymerase sigma-70 region 2" evidence="6">
    <location>
        <begin position="26"/>
        <end position="90"/>
    </location>
</feature>
<proteinExistence type="inferred from homology"/>
<name>A0A9X3N7D8_9ACTN</name>
<evidence type="ECO:0000259" key="7">
    <source>
        <dbReference type="Pfam" id="PF08281"/>
    </source>
</evidence>
<dbReference type="PANTHER" id="PTHR43133:SF8">
    <property type="entry name" value="RNA POLYMERASE SIGMA FACTOR HI_1459-RELATED"/>
    <property type="match status" value="1"/>
</dbReference>
<evidence type="ECO:0000313" key="9">
    <source>
        <dbReference type="Proteomes" id="UP001147653"/>
    </source>
</evidence>
<dbReference type="Proteomes" id="UP001147653">
    <property type="component" value="Unassembled WGS sequence"/>
</dbReference>
<dbReference type="InterPro" id="IPR013324">
    <property type="entry name" value="RNA_pol_sigma_r3/r4-like"/>
</dbReference>
<keyword evidence="2" id="KW-0805">Transcription regulation</keyword>
<dbReference type="InterPro" id="IPR039425">
    <property type="entry name" value="RNA_pol_sigma-70-like"/>
</dbReference>
<dbReference type="InterPro" id="IPR014284">
    <property type="entry name" value="RNA_pol_sigma-70_dom"/>
</dbReference>
<dbReference type="GO" id="GO:0016987">
    <property type="term" value="F:sigma factor activity"/>
    <property type="evidence" value="ECO:0007669"/>
    <property type="project" value="UniProtKB-KW"/>
</dbReference>
<gene>
    <name evidence="8" type="ORF">OJ997_11175</name>
</gene>
<dbReference type="Gene3D" id="1.10.10.10">
    <property type="entry name" value="Winged helix-like DNA-binding domain superfamily/Winged helix DNA-binding domain"/>
    <property type="match status" value="1"/>
</dbReference>
<dbReference type="InterPro" id="IPR013325">
    <property type="entry name" value="RNA_pol_sigma_r2"/>
</dbReference>
<evidence type="ECO:0000256" key="5">
    <source>
        <dbReference type="ARBA" id="ARBA00023163"/>
    </source>
</evidence>
<dbReference type="AlphaFoldDB" id="A0A9X3N7D8"/>